<protein>
    <recommendedName>
        <fullName evidence="1">NAD(P)-binding domain-containing protein</fullName>
    </recommendedName>
</protein>
<reference evidence="2" key="1">
    <citation type="submission" date="2021-10" db="EMBL/GenBank/DDBJ databases">
        <title>De novo Genome Assembly of Clathrus columnatus (Basidiomycota, Fungi) Using Illumina and Nanopore Sequence Data.</title>
        <authorList>
            <person name="Ogiso-Tanaka E."/>
            <person name="Itagaki H."/>
            <person name="Hosoya T."/>
            <person name="Hosaka K."/>
        </authorList>
    </citation>
    <scope>NUCLEOTIDE SEQUENCE</scope>
    <source>
        <strain evidence="2">MO-923</strain>
    </source>
</reference>
<dbReference type="InterPro" id="IPR036291">
    <property type="entry name" value="NAD(P)-bd_dom_sf"/>
</dbReference>
<sequence length="269" mass="29717">MPMNILALGASRNIGYFACKSLLNEGHSVTFVLRKPSVFESDTEIQSFIKNGKAKIIPGDATVRADIQKAIDSTTETGLDVILFSVGGAPSVSLTKGVFIDPPNLCSSSLLNVLACYPDVLPQPKLIVVSANGLTKAGYGALPLYLKPVFTVGLKKPYADKRVMETVIFRAANWTWPEETPKDMRTFLGADWEKELREPGFLKEIVIIRPSLLVDGDDKVPAEGKYQTTTEELKKPFSITRKEVAHFITEKLLKQWEDWNGKIVKITSS</sequence>
<accession>A0AAV5ACH5</accession>
<proteinExistence type="predicted"/>
<evidence type="ECO:0000313" key="2">
    <source>
        <dbReference type="EMBL" id="GJJ12045.1"/>
    </source>
</evidence>
<dbReference type="Gene3D" id="3.40.50.720">
    <property type="entry name" value="NAD(P)-binding Rossmann-like Domain"/>
    <property type="match status" value="1"/>
</dbReference>
<comment type="caution">
    <text evidence="2">The sequence shown here is derived from an EMBL/GenBank/DDBJ whole genome shotgun (WGS) entry which is preliminary data.</text>
</comment>
<name>A0AAV5ACH5_9AGAM</name>
<dbReference type="PANTHER" id="PTHR15020">
    <property type="entry name" value="FLAVIN REDUCTASE-RELATED"/>
    <property type="match status" value="1"/>
</dbReference>
<dbReference type="EMBL" id="BPWL01000007">
    <property type="protein sequence ID" value="GJJ12045.1"/>
    <property type="molecule type" value="Genomic_DNA"/>
</dbReference>
<dbReference type="PANTHER" id="PTHR15020:SF50">
    <property type="entry name" value="UPF0659 PROTEIN YMR090W"/>
    <property type="match status" value="1"/>
</dbReference>
<dbReference type="SUPFAM" id="SSF51735">
    <property type="entry name" value="NAD(P)-binding Rossmann-fold domains"/>
    <property type="match status" value="1"/>
</dbReference>
<keyword evidence="3" id="KW-1185">Reference proteome</keyword>
<dbReference type="InterPro" id="IPR016040">
    <property type="entry name" value="NAD(P)-bd_dom"/>
</dbReference>
<gene>
    <name evidence="2" type="ORF">Clacol_006286</name>
</gene>
<dbReference type="Proteomes" id="UP001050691">
    <property type="component" value="Unassembled WGS sequence"/>
</dbReference>
<organism evidence="2 3">
    <name type="scientific">Clathrus columnatus</name>
    <dbReference type="NCBI Taxonomy" id="1419009"/>
    <lineage>
        <taxon>Eukaryota</taxon>
        <taxon>Fungi</taxon>
        <taxon>Dikarya</taxon>
        <taxon>Basidiomycota</taxon>
        <taxon>Agaricomycotina</taxon>
        <taxon>Agaricomycetes</taxon>
        <taxon>Phallomycetidae</taxon>
        <taxon>Phallales</taxon>
        <taxon>Clathraceae</taxon>
        <taxon>Clathrus</taxon>
    </lineage>
</organism>
<evidence type="ECO:0000313" key="3">
    <source>
        <dbReference type="Proteomes" id="UP001050691"/>
    </source>
</evidence>
<dbReference type="Pfam" id="PF13460">
    <property type="entry name" value="NAD_binding_10"/>
    <property type="match status" value="1"/>
</dbReference>
<evidence type="ECO:0000259" key="1">
    <source>
        <dbReference type="Pfam" id="PF13460"/>
    </source>
</evidence>
<feature type="domain" description="NAD(P)-binding" evidence="1">
    <location>
        <begin position="9"/>
        <end position="167"/>
    </location>
</feature>
<dbReference type="AlphaFoldDB" id="A0AAV5ACH5"/>